<dbReference type="InterPro" id="IPR006145">
    <property type="entry name" value="PsdUridine_synth_RsuA/RluA"/>
</dbReference>
<dbReference type="OrthoDB" id="9807829at2"/>
<dbReference type="Pfam" id="PF00849">
    <property type="entry name" value="PseudoU_synth_2"/>
    <property type="match status" value="1"/>
</dbReference>
<dbReference type="PROSITE" id="PS01129">
    <property type="entry name" value="PSI_RLU"/>
    <property type="match status" value="1"/>
</dbReference>
<dbReference type="AlphaFoldDB" id="A0A0R1MLC0"/>
<dbReference type="GO" id="GO:0140098">
    <property type="term" value="F:catalytic activity, acting on RNA"/>
    <property type="evidence" value="ECO:0007669"/>
    <property type="project" value="UniProtKB-ARBA"/>
</dbReference>
<feature type="domain" description="Pseudouridine synthase RsuA/RluA-like" evidence="5">
    <location>
        <begin position="86"/>
        <end position="237"/>
    </location>
</feature>
<dbReference type="Proteomes" id="UP000051686">
    <property type="component" value="Unassembled WGS sequence"/>
</dbReference>
<dbReference type="EMBL" id="AZEH01000039">
    <property type="protein sequence ID" value="KRL04792.1"/>
    <property type="molecule type" value="Genomic_DNA"/>
</dbReference>
<evidence type="ECO:0000256" key="3">
    <source>
        <dbReference type="PIRSR" id="PIRSR606225-1"/>
    </source>
</evidence>
<evidence type="ECO:0000256" key="2">
    <source>
        <dbReference type="ARBA" id="ARBA00010876"/>
    </source>
</evidence>
<evidence type="ECO:0000259" key="5">
    <source>
        <dbReference type="Pfam" id="PF00849"/>
    </source>
</evidence>
<sequence length="308" mass="35151">MQINWVYDGKAPIKVKTFLKKRGVSRRLLSHVRSCGGNILLNGLPGRKVDKMNTADSLTLLLPVEKSKWDLTPSYVPLDILYEDRDFLIINKPAGVASIPSFLYPDDSLINRVWGYYLLRGYHGIIPHIATRLDRDTSGVVLIGKHRYAHSLLDEQLKKHQIKKIYLALLSGIIKADHFTLELPLGRDPKSFIKRQVILTGKRASTEMWKMAEFNDATLCKVSLHTGKTHQIRVHSAYIGHPLVGDTLYGGRIEMPLQRQALHCQKVTFFHPFKKKMIEITCGLPEDLESYFKRKKQRGGSRGREQAK</sequence>
<dbReference type="RefSeq" id="WP_057896738.1">
    <property type="nucleotide sequence ID" value="NZ_AZEH01000039.1"/>
</dbReference>
<evidence type="ECO:0000313" key="7">
    <source>
        <dbReference type="Proteomes" id="UP000051686"/>
    </source>
</evidence>
<dbReference type="GO" id="GO:0003723">
    <property type="term" value="F:RNA binding"/>
    <property type="evidence" value="ECO:0007669"/>
    <property type="project" value="InterPro"/>
</dbReference>
<protein>
    <recommendedName>
        <fullName evidence="4">Pseudouridine synthase</fullName>
        <ecNumber evidence="4">5.4.99.-</ecNumber>
    </recommendedName>
</protein>
<name>A0A0R1MLC0_9LACO</name>
<evidence type="ECO:0000256" key="1">
    <source>
        <dbReference type="ARBA" id="ARBA00000073"/>
    </source>
</evidence>
<proteinExistence type="inferred from homology"/>
<dbReference type="InterPro" id="IPR050188">
    <property type="entry name" value="RluA_PseudoU_synthase"/>
</dbReference>
<dbReference type="InterPro" id="IPR020103">
    <property type="entry name" value="PsdUridine_synth_cat_dom_sf"/>
</dbReference>
<dbReference type="STRING" id="1423777.FD46_GL001929"/>
<dbReference type="EC" id="5.4.99.-" evidence="4"/>
<dbReference type="GO" id="GO:0000455">
    <property type="term" value="P:enzyme-directed rRNA pseudouridine synthesis"/>
    <property type="evidence" value="ECO:0007669"/>
    <property type="project" value="TreeGrafter"/>
</dbReference>
<keyword evidence="7" id="KW-1185">Reference proteome</keyword>
<evidence type="ECO:0000256" key="4">
    <source>
        <dbReference type="RuleBase" id="RU362028"/>
    </source>
</evidence>
<feature type="active site" evidence="3">
    <location>
        <position position="134"/>
    </location>
</feature>
<reference evidence="6 7" key="1">
    <citation type="journal article" date="2015" name="Genome Announc.">
        <title>Expanding the biotechnology potential of lactobacilli through comparative genomics of 213 strains and associated genera.</title>
        <authorList>
            <person name="Sun Z."/>
            <person name="Harris H.M."/>
            <person name="McCann A."/>
            <person name="Guo C."/>
            <person name="Argimon S."/>
            <person name="Zhang W."/>
            <person name="Yang X."/>
            <person name="Jeffery I.B."/>
            <person name="Cooney J.C."/>
            <person name="Kagawa T.F."/>
            <person name="Liu W."/>
            <person name="Song Y."/>
            <person name="Salvetti E."/>
            <person name="Wrobel A."/>
            <person name="Rasinkangas P."/>
            <person name="Parkhill J."/>
            <person name="Rea M.C."/>
            <person name="O'Sullivan O."/>
            <person name="Ritari J."/>
            <person name="Douillard F.P."/>
            <person name="Paul Ross R."/>
            <person name="Yang R."/>
            <person name="Briner A.E."/>
            <person name="Felis G.E."/>
            <person name="de Vos W.M."/>
            <person name="Barrangou R."/>
            <person name="Klaenhammer T.R."/>
            <person name="Caufield P.W."/>
            <person name="Cui Y."/>
            <person name="Zhang H."/>
            <person name="O'Toole P.W."/>
        </authorList>
    </citation>
    <scope>NUCLEOTIDE SEQUENCE [LARGE SCALE GENOMIC DNA]</scope>
    <source>
        <strain evidence="6 7">DSM 19972</strain>
    </source>
</reference>
<dbReference type="Gene3D" id="3.30.2350.10">
    <property type="entry name" value="Pseudouridine synthase"/>
    <property type="match status" value="1"/>
</dbReference>
<dbReference type="PANTHER" id="PTHR21600">
    <property type="entry name" value="MITOCHONDRIAL RNA PSEUDOURIDINE SYNTHASE"/>
    <property type="match status" value="1"/>
</dbReference>
<dbReference type="GO" id="GO:0009982">
    <property type="term" value="F:pseudouridine synthase activity"/>
    <property type="evidence" value="ECO:0007669"/>
    <property type="project" value="InterPro"/>
</dbReference>
<dbReference type="SUPFAM" id="SSF55120">
    <property type="entry name" value="Pseudouridine synthase"/>
    <property type="match status" value="1"/>
</dbReference>
<keyword evidence="4" id="KW-0413">Isomerase</keyword>
<organism evidence="6 7">
    <name type="scientific">Liquorilactobacillus oeni DSM 19972</name>
    <dbReference type="NCBI Taxonomy" id="1423777"/>
    <lineage>
        <taxon>Bacteria</taxon>
        <taxon>Bacillati</taxon>
        <taxon>Bacillota</taxon>
        <taxon>Bacilli</taxon>
        <taxon>Lactobacillales</taxon>
        <taxon>Lactobacillaceae</taxon>
        <taxon>Liquorilactobacillus</taxon>
    </lineage>
</organism>
<dbReference type="PATRIC" id="fig|1423777.3.peg.1986"/>
<comment type="function">
    <text evidence="4">Responsible for synthesis of pseudouridine from uracil.</text>
</comment>
<dbReference type="NCBIfam" id="TIGR00005">
    <property type="entry name" value="rluA_subfam"/>
    <property type="match status" value="1"/>
</dbReference>
<dbReference type="InterPro" id="IPR006224">
    <property type="entry name" value="PsdUridine_synth_RluA-like_CS"/>
</dbReference>
<evidence type="ECO:0000313" key="6">
    <source>
        <dbReference type="EMBL" id="KRL04792.1"/>
    </source>
</evidence>
<accession>A0A0R1MLC0</accession>
<dbReference type="PANTHER" id="PTHR21600:SF35">
    <property type="entry name" value="PSEUDOURIDINE SYNTHASE"/>
    <property type="match status" value="1"/>
</dbReference>
<comment type="caution">
    <text evidence="6">The sequence shown here is derived from an EMBL/GenBank/DDBJ whole genome shotgun (WGS) entry which is preliminary data.</text>
</comment>
<comment type="similarity">
    <text evidence="2 4">Belongs to the pseudouridine synthase RluA family.</text>
</comment>
<dbReference type="InterPro" id="IPR006225">
    <property type="entry name" value="PsdUridine_synth_RluC/D"/>
</dbReference>
<gene>
    <name evidence="6" type="ORF">FD46_GL001929</name>
</gene>
<dbReference type="CDD" id="cd02869">
    <property type="entry name" value="PseudoU_synth_RluA_like"/>
    <property type="match status" value="1"/>
</dbReference>
<comment type="catalytic activity">
    <reaction evidence="1 4">
        <text>a uridine in RNA = a pseudouridine in RNA</text>
        <dbReference type="Rhea" id="RHEA:48348"/>
        <dbReference type="Rhea" id="RHEA-COMP:12068"/>
        <dbReference type="Rhea" id="RHEA-COMP:12069"/>
        <dbReference type="ChEBI" id="CHEBI:65314"/>
        <dbReference type="ChEBI" id="CHEBI:65315"/>
    </reaction>
</comment>